<evidence type="ECO:0000313" key="3">
    <source>
        <dbReference type="EMBL" id="WPB02936.1"/>
    </source>
</evidence>
<name>A0A2G5H7H9_CERBT</name>
<reference evidence="3 5" key="2">
    <citation type="submission" date="2023-09" db="EMBL/GenBank/DDBJ databases">
        <title>Complete-Gapless Cercospora beticola genome.</title>
        <authorList>
            <person name="Wyatt N.A."/>
            <person name="Spanner R.E."/>
            <person name="Bolton M.D."/>
        </authorList>
    </citation>
    <scope>NUCLEOTIDE SEQUENCE [LARGE SCALE GENOMIC DNA]</scope>
    <source>
        <strain evidence="3">Cb09-40</strain>
    </source>
</reference>
<dbReference type="Proteomes" id="UP001302367">
    <property type="component" value="Chromosome 5"/>
</dbReference>
<dbReference type="EMBL" id="LKMD01000108">
    <property type="protein sequence ID" value="PIA88489.1"/>
    <property type="molecule type" value="Genomic_DNA"/>
</dbReference>
<reference evidence="2 4" key="1">
    <citation type="submission" date="2015-10" db="EMBL/GenBank/DDBJ databases">
        <title>The cercosporin biosynthetic gene cluster was horizontally transferred to several fungal lineages and shown to be expanded in Cercospora beticola based on microsynteny with recipient genomes.</title>
        <authorList>
            <person name="De Jonge R."/>
            <person name="Ebert M.K."/>
            <person name="Suttle J.C."/>
            <person name="Jurick Ii W.M."/>
            <person name="Secor G.A."/>
            <person name="Thomma B.P."/>
            <person name="Van De Peer Y."/>
            <person name="Bolton M.D."/>
        </authorList>
    </citation>
    <scope>NUCLEOTIDE SEQUENCE [LARGE SCALE GENOMIC DNA]</scope>
    <source>
        <strain evidence="2 4">09-40</strain>
    </source>
</reference>
<evidence type="ECO:0000313" key="2">
    <source>
        <dbReference type="EMBL" id="PIA88489.1"/>
    </source>
</evidence>
<accession>A0A2G5H7H9</accession>
<keyword evidence="1" id="KW-0732">Signal</keyword>
<dbReference type="EMBL" id="CP134188">
    <property type="protein sequence ID" value="WPB02936.1"/>
    <property type="molecule type" value="Genomic_DNA"/>
</dbReference>
<evidence type="ECO:0000313" key="4">
    <source>
        <dbReference type="Proteomes" id="UP000230605"/>
    </source>
</evidence>
<dbReference type="Proteomes" id="UP000230605">
    <property type="component" value="Chromosome 5"/>
</dbReference>
<organism evidence="2 4">
    <name type="scientific">Cercospora beticola</name>
    <name type="common">Sugarbeet leaf spot fungus</name>
    <dbReference type="NCBI Taxonomy" id="122368"/>
    <lineage>
        <taxon>Eukaryota</taxon>
        <taxon>Fungi</taxon>
        <taxon>Dikarya</taxon>
        <taxon>Ascomycota</taxon>
        <taxon>Pezizomycotina</taxon>
        <taxon>Dothideomycetes</taxon>
        <taxon>Dothideomycetidae</taxon>
        <taxon>Mycosphaerellales</taxon>
        <taxon>Mycosphaerellaceae</taxon>
        <taxon>Cercospora</taxon>
    </lineage>
</organism>
<feature type="signal peptide" evidence="1">
    <location>
        <begin position="1"/>
        <end position="20"/>
    </location>
</feature>
<keyword evidence="5" id="KW-1185">Reference proteome</keyword>
<dbReference type="AlphaFoldDB" id="A0A2G5H7H9"/>
<evidence type="ECO:0000313" key="5">
    <source>
        <dbReference type="Proteomes" id="UP001302367"/>
    </source>
</evidence>
<sequence length="155" mass="16368">MLLSSPLSVAIAGLAVLAKADFQIYMVDIFNIEQGVTEHTFVLNGEPDCNDVGNAIPISITDDASSGGTRYKIADTAVPVADYDIEELELNIGGDWGHYTIYKDRGYVMEEAGGGPNGGTCTRDSGDDFTCTTNIQTATGVRVFTCSSELGGRTG</sequence>
<evidence type="ECO:0000256" key="1">
    <source>
        <dbReference type="SAM" id="SignalP"/>
    </source>
</evidence>
<protein>
    <recommendedName>
        <fullName evidence="6">Antigenic thaumatin-like protein</fullName>
    </recommendedName>
</protein>
<dbReference type="OrthoDB" id="3770142at2759"/>
<evidence type="ECO:0008006" key="6">
    <source>
        <dbReference type="Google" id="ProtNLM"/>
    </source>
</evidence>
<gene>
    <name evidence="2" type="ORF">CB0940_07014</name>
    <name evidence="3" type="ORF">RHO25_007572</name>
</gene>
<feature type="chain" id="PRO_5013861990" description="Antigenic thaumatin-like protein" evidence="1">
    <location>
        <begin position="21"/>
        <end position="155"/>
    </location>
</feature>
<proteinExistence type="predicted"/>